<evidence type="ECO:0000259" key="6">
    <source>
        <dbReference type="PROSITE" id="PS51935"/>
    </source>
</evidence>
<dbReference type="PANTHER" id="PTHR47053">
    <property type="entry name" value="MUREIN DD-ENDOPEPTIDASE MEPH-RELATED"/>
    <property type="match status" value="1"/>
</dbReference>
<dbReference type="Proteomes" id="UP000308230">
    <property type="component" value="Unassembled WGS sequence"/>
</dbReference>
<sequence>MTSRGNNFLFKKVIATITLTATVFLAPISGEAAFDDQTSNRKQDLTDNYSSNNYNLFHYKNQPTVFIDTKVDFKRSSEIKRNGIVRPDTFAAISKKDKAFSKKLIETAKKYKGVPYLWGGTTPEGFDCSGFIQQVFEENGVKVPRTAESIWESGKTIKAPNVGDLVFFETYKPGPSHLGIYAGNNQFIHAGSSHGVEVSSMDNPYWAPRYIGAKTI</sequence>
<dbReference type="InterPro" id="IPR051202">
    <property type="entry name" value="Peptidase_C40"/>
</dbReference>
<comment type="similarity">
    <text evidence="1">Belongs to the peptidase C40 family.</text>
</comment>
<evidence type="ECO:0000256" key="2">
    <source>
        <dbReference type="ARBA" id="ARBA00022670"/>
    </source>
</evidence>
<organism evidence="7 8">
    <name type="scientific">Exobacillus caeni</name>
    <dbReference type="NCBI Taxonomy" id="2574798"/>
    <lineage>
        <taxon>Bacteria</taxon>
        <taxon>Bacillati</taxon>
        <taxon>Bacillota</taxon>
        <taxon>Bacilli</taxon>
        <taxon>Bacillales</taxon>
        <taxon>Guptibacillaceae</taxon>
        <taxon>Exobacillus</taxon>
    </lineage>
</organism>
<keyword evidence="4" id="KW-0788">Thiol protease</keyword>
<keyword evidence="8" id="KW-1185">Reference proteome</keyword>
<dbReference type="InterPro" id="IPR000064">
    <property type="entry name" value="NLP_P60_dom"/>
</dbReference>
<dbReference type="PROSITE" id="PS51935">
    <property type="entry name" value="NLPC_P60"/>
    <property type="match status" value="1"/>
</dbReference>
<feature type="chain" id="PRO_5024433064" evidence="5">
    <location>
        <begin position="33"/>
        <end position="216"/>
    </location>
</feature>
<reference evidence="7 8" key="1">
    <citation type="submission" date="2019-04" db="EMBL/GenBank/DDBJ databases">
        <title>Bacillus caeni sp. nov., a bacterium isolated from mangrove sediment.</title>
        <authorList>
            <person name="Huang H."/>
            <person name="Mo K."/>
            <person name="Hu Y."/>
        </authorList>
    </citation>
    <scope>NUCLEOTIDE SEQUENCE [LARGE SCALE GENOMIC DNA]</scope>
    <source>
        <strain evidence="7 8">HB172195</strain>
    </source>
</reference>
<gene>
    <name evidence="7" type="ORF">FCL54_22540</name>
</gene>
<dbReference type="PANTHER" id="PTHR47053:SF1">
    <property type="entry name" value="MUREIN DD-ENDOPEPTIDASE MEPH-RELATED"/>
    <property type="match status" value="1"/>
</dbReference>
<dbReference type="GO" id="GO:0008234">
    <property type="term" value="F:cysteine-type peptidase activity"/>
    <property type="evidence" value="ECO:0007669"/>
    <property type="project" value="UniProtKB-KW"/>
</dbReference>
<evidence type="ECO:0000256" key="3">
    <source>
        <dbReference type="ARBA" id="ARBA00022801"/>
    </source>
</evidence>
<dbReference type="AlphaFoldDB" id="A0A5R9EYB7"/>
<comment type="caution">
    <text evidence="7">The sequence shown here is derived from an EMBL/GenBank/DDBJ whole genome shotgun (WGS) entry which is preliminary data.</text>
</comment>
<proteinExistence type="inferred from homology"/>
<evidence type="ECO:0000256" key="4">
    <source>
        <dbReference type="ARBA" id="ARBA00022807"/>
    </source>
</evidence>
<dbReference type="GO" id="GO:0006508">
    <property type="term" value="P:proteolysis"/>
    <property type="evidence" value="ECO:0007669"/>
    <property type="project" value="UniProtKB-KW"/>
</dbReference>
<feature type="signal peptide" evidence="5">
    <location>
        <begin position="1"/>
        <end position="32"/>
    </location>
</feature>
<keyword evidence="2" id="KW-0645">Protease</keyword>
<dbReference type="Pfam" id="PF00877">
    <property type="entry name" value="NLPC_P60"/>
    <property type="match status" value="1"/>
</dbReference>
<name>A0A5R9EYB7_9BACL</name>
<dbReference type="EMBL" id="SWLG01000031">
    <property type="protein sequence ID" value="TLS35040.1"/>
    <property type="molecule type" value="Genomic_DNA"/>
</dbReference>
<evidence type="ECO:0000256" key="1">
    <source>
        <dbReference type="ARBA" id="ARBA00007074"/>
    </source>
</evidence>
<feature type="domain" description="NlpC/P60" evidence="6">
    <location>
        <begin position="98"/>
        <end position="216"/>
    </location>
</feature>
<dbReference type="InterPro" id="IPR038765">
    <property type="entry name" value="Papain-like_cys_pep_sf"/>
</dbReference>
<protein>
    <submittedName>
        <fullName evidence="7">Endopeptidase</fullName>
    </submittedName>
</protein>
<dbReference type="SUPFAM" id="SSF54001">
    <property type="entry name" value="Cysteine proteinases"/>
    <property type="match status" value="1"/>
</dbReference>
<keyword evidence="3" id="KW-0378">Hydrolase</keyword>
<accession>A0A5R9EYB7</accession>
<evidence type="ECO:0000256" key="5">
    <source>
        <dbReference type="SAM" id="SignalP"/>
    </source>
</evidence>
<evidence type="ECO:0000313" key="7">
    <source>
        <dbReference type="EMBL" id="TLS35040.1"/>
    </source>
</evidence>
<evidence type="ECO:0000313" key="8">
    <source>
        <dbReference type="Proteomes" id="UP000308230"/>
    </source>
</evidence>
<dbReference type="Gene3D" id="3.90.1720.10">
    <property type="entry name" value="endopeptidase domain like (from Nostoc punctiforme)"/>
    <property type="match status" value="1"/>
</dbReference>
<dbReference type="OrthoDB" id="9813368at2"/>
<keyword evidence="5" id="KW-0732">Signal</keyword>